<dbReference type="EMBL" id="CP114040">
    <property type="protein sequence ID" value="WAS95226.1"/>
    <property type="molecule type" value="Genomic_DNA"/>
</dbReference>
<accession>A0ABY7H7I8</accession>
<organism evidence="2 3">
    <name type="scientific">Nannocystis punicea</name>
    <dbReference type="NCBI Taxonomy" id="2995304"/>
    <lineage>
        <taxon>Bacteria</taxon>
        <taxon>Pseudomonadati</taxon>
        <taxon>Myxococcota</taxon>
        <taxon>Polyangia</taxon>
        <taxon>Nannocystales</taxon>
        <taxon>Nannocystaceae</taxon>
        <taxon>Nannocystis</taxon>
    </lineage>
</organism>
<evidence type="ECO:0000313" key="3">
    <source>
        <dbReference type="Proteomes" id="UP001164459"/>
    </source>
</evidence>
<sequence>MRGFEGGTAWFESIRQPPAIILLDHHGVIRWHSQSNQRPEGEATIAGNEDPTPCSSRSSSPATPCSRLTIAAGSEQARPVMSSEHVDMFLLVRRISAYTGADVLLGVFTSPERAQAARAAYLSKKCAADPASDPWHEQAHKADGLVEDDLVIISLPGPAEAVEVFVVSDYDEGFGQICRDFDSIHDSAVTAERRIARLNRTPREHSHYALLQRAELDTPLSDAEADQPAL</sequence>
<dbReference type="Proteomes" id="UP001164459">
    <property type="component" value="Chromosome"/>
</dbReference>
<name>A0ABY7H7I8_9BACT</name>
<evidence type="ECO:0000256" key="1">
    <source>
        <dbReference type="SAM" id="MobiDB-lite"/>
    </source>
</evidence>
<reference evidence="2" key="1">
    <citation type="submission" date="2022-11" db="EMBL/GenBank/DDBJ databases">
        <title>Minimal conservation of predation-associated metabolite biosynthetic gene clusters underscores biosynthetic potential of Myxococcota including descriptions for ten novel species: Archangium lansinium sp. nov., Myxococcus landrumus sp. nov., Nannocystis bai.</title>
        <authorList>
            <person name="Ahearne A."/>
            <person name="Stevens C."/>
            <person name="Dowd S."/>
        </authorList>
    </citation>
    <scope>NUCLEOTIDE SEQUENCE</scope>
    <source>
        <strain evidence="2">Fl3</strain>
    </source>
</reference>
<dbReference type="RefSeq" id="WP_269037558.1">
    <property type="nucleotide sequence ID" value="NZ_CP114040.1"/>
</dbReference>
<protein>
    <submittedName>
        <fullName evidence="2">Uncharacterized protein</fullName>
    </submittedName>
</protein>
<feature type="compositionally biased region" description="Low complexity" evidence="1">
    <location>
        <begin position="51"/>
        <end position="65"/>
    </location>
</feature>
<feature type="region of interest" description="Disordered" evidence="1">
    <location>
        <begin position="33"/>
        <end position="65"/>
    </location>
</feature>
<gene>
    <name evidence="2" type="ORF">O0S08_03615</name>
</gene>
<keyword evidence="3" id="KW-1185">Reference proteome</keyword>
<proteinExistence type="predicted"/>
<evidence type="ECO:0000313" key="2">
    <source>
        <dbReference type="EMBL" id="WAS95226.1"/>
    </source>
</evidence>